<sequence>MPDIPPTPPAPAASEHPAPRDAACVEGRGLATAKGEGIGDARTDAAHIDMAQAGPSGAAVIVIPSYDRPEQLRLCLDHLSRLDGGPWQVIVVDDGSPEPLAPVCADFPGVRCVRRENGGPGAARNTGAAAAGEARWLLFTDDDCRPRPDWALRMLQAQGGVPMRLVGGRIENMLCNVFSQASQSLSSYLYAYYQSRGSQMSFFTTNNMCCRTADFAAVGGFDPKFRIASEDRDLSLRWKDAGGALSHVPGAVVDHAHRLTLASYWRQHANYGHGARTLHLALDGRGDDRPKVEPFGFYLGLLLWPLRHSSRLRLVESGLIGLSQVAMVWGYWRAKRAGRRG</sequence>
<keyword evidence="7" id="KW-1185">Reference proteome</keyword>
<dbReference type="Proteomes" id="UP000698242">
    <property type="component" value="Unassembled WGS sequence"/>
</dbReference>
<dbReference type="InterPro" id="IPR029044">
    <property type="entry name" value="Nucleotide-diphossugar_trans"/>
</dbReference>
<feature type="region of interest" description="Disordered" evidence="4">
    <location>
        <begin position="1"/>
        <end position="20"/>
    </location>
</feature>
<keyword evidence="2 6" id="KW-0328">Glycosyltransferase</keyword>
<dbReference type="InterPro" id="IPR001173">
    <property type="entry name" value="Glyco_trans_2-like"/>
</dbReference>
<reference evidence="6" key="1">
    <citation type="submission" date="2013-03" db="EMBL/GenBank/DDBJ databases">
        <title>Genome Sequence of the Profundibacterium mesophilum strain KAUST100406-0324T from Red Sea, a novel genus in the family Rhodobacteraceae.</title>
        <authorList>
            <person name="Essack M."/>
            <person name="Alam I."/>
            <person name="Lafi F."/>
            <person name="Alawi W."/>
            <person name="Kamanu F."/>
            <person name="Al-Suwailem A."/>
            <person name="Lee O.O."/>
            <person name="Xu Y."/>
            <person name="Bajic V."/>
            <person name="Qian P.-Y."/>
            <person name="Archer J."/>
        </authorList>
    </citation>
    <scope>NUCLEOTIDE SEQUENCE</scope>
    <source>
        <strain evidence="6">KAUST100406-0324</strain>
    </source>
</reference>
<organism evidence="6 7">
    <name type="scientific">Profundibacterium mesophilum KAUST100406-0324</name>
    <dbReference type="NCBI Taxonomy" id="1037889"/>
    <lineage>
        <taxon>Bacteria</taxon>
        <taxon>Pseudomonadati</taxon>
        <taxon>Pseudomonadota</taxon>
        <taxon>Alphaproteobacteria</taxon>
        <taxon>Rhodobacterales</taxon>
        <taxon>Roseobacteraceae</taxon>
        <taxon>Profundibacterium</taxon>
    </lineage>
</organism>
<dbReference type="EC" id="2.4.1.83" evidence="6"/>
<evidence type="ECO:0000256" key="1">
    <source>
        <dbReference type="ARBA" id="ARBA00006739"/>
    </source>
</evidence>
<feature type="domain" description="Glycosyltransferase 2-like" evidence="5">
    <location>
        <begin position="61"/>
        <end position="188"/>
    </location>
</feature>
<protein>
    <submittedName>
        <fullName evidence="6">Dolichol-phosphate mannosyltransferase</fullName>
        <ecNumber evidence="6">2.4.1.83</ecNumber>
    </submittedName>
</protein>
<evidence type="ECO:0000256" key="2">
    <source>
        <dbReference type="ARBA" id="ARBA00022676"/>
    </source>
</evidence>
<evidence type="ECO:0000256" key="4">
    <source>
        <dbReference type="SAM" id="MobiDB-lite"/>
    </source>
</evidence>
<dbReference type="Pfam" id="PF00535">
    <property type="entry name" value="Glycos_transf_2"/>
    <property type="match status" value="1"/>
</dbReference>
<evidence type="ECO:0000256" key="3">
    <source>
        <dbReference type="ARBA" id="ARBA00022679"/>
    </source>
</evidence>
<name>A0A921NUS4_9RHOB</name>
<dbReference type="PANTHER" id="PTHR43179">
    <property type="entry name" value="RHAMNOSYLTRANSFERASE WBBL"/>
    <property type="match status" value="1"/>
</dbReference>
<dbReference type="AlphaFoldDB" id="A0A921NUS4"/>
<dbReference type="PANTHER" id="PTHR43179:SF12">
    <property type="entry name" value="GALACTOFURANOSYLTRANSFERASE GLFT2"/>
    <property type="match status" value="1"/>
</dbReference>
<keyword evidence="3 6" id="KW-0808">Transferase</keyword>
<accession>A0A921NUS4</accession>
<gene>
    <name evidence="6" type="ORF">PMES_01770</name>
</gene>
<dbReference type="EMBL" id="APKE01000021">
    <property type="protein sequence ID" value="KAF0675880.1"/>
    <property type="molecule type" value="Genomic_DNA"/>
</dbReference>
<feature type="compositionally biased region" description="Pro residues" evidence="4">
    <location>
        <begin position="1"/>
        <end position="11"/>
    </location>
</feature>
<dbReference type="RefSeq" id="WP_236549751.1">
    <property type="nucleotide sequence ID" value="NZ_APKE01000021.1"/>
</dbReference>
<evidence type="ECO:0000259" key="5">
    <source>
        <dbReference type="Pfam" id="PF00535"/>
    </source>
</evidence>
<comment type="similarity">
    <text evidence="1">Belongs to the glycosyltransferase 2 family.</text>
</comment>
<evidence type="ECO:0000313" key="6">
    <source>
        <dbReference type="EMBL" id="KAF0675880.1"/>
    </source>
</evidence>
<proteinExistence type="inferred from homology"/>
<dbReference type="SUPFAM" id="SSF53448">
    <property type="entry name" value="Nucleotide-diphospho-sugar transferases"/>
    <property type="match status" value="1"/>
</dbReference>
<dbReference type="GO" id="GO:0004582">
    <property type="term" value="F:dolichyl-phosphate beta-D-mannosyltransferase activity"/>
    <property type="evidence" value="ECO:0007669"/>
    <property type="project" value="UniProtKB-EC"/>
</dbReference>
<comment type="caution">
    <text evidence="6">The sequence shown here is derived from an EMBL/GenBank/DDBJ whole genome shotgun (WGS) entry which is preliminary data.</text>
</comment>
<dbReference type="Gene3D" id="3.90.550.10">
    <property type="entry name" value="Spore Coat Polysaccharide Biosynthesis Protein SpsA, Chain A"/>
    <property type="match status" value="1"/>
</dbReference>
<evidence type="ECO:0000313" key="7">
    <source>
        <dbReference type="Proteomes" id="UP000698242"/>
    </source>
</evidence>